<dbReference type="EMBL" id="LT906555">
    <property type="protein sequence ID" value="SNW62778.1"/>
    <property type="molecule type" value="Genomic_DNA"/>
</dbReference>
<protein>
    <submittedName>
        <fullName evidence="1">Uncharacterized protein</fullName>
    </submittedName>
</protein>
<dbReference type="Proteomes" id="UP000236316">
    <property type="component" value="Segment"/>
</dbReference>
<proteinExistence type="predicted"/>
<name>A0A2I2L5F4_9VIRU</name>
<accession>A0A2I2L5F4</accession>
<evidence type="ECO:0000313" key="1">
    <source>
        <dbReference type="EMBL" id="SNW62778.1"/>
    </source>
</evidence>
<sequence length="148" mass="17472">MEKFNYDYPEQEGIIPFDLPAEEFLRKVNDGRIKLIPVYEQSQRLVEIWIDVDENIYDIITEILNYILPIDGDIITGYYDGPHGKYTNYINNLPQMQRDYILSHTIHFLDNQHRTLITSDNHYILDKNGIINTLSRINISWTCCKTST</sequence>
<dbReference type="RefSeq" id="YP_009449080.1">
    <property type="nucleotide sequence ID" value="NC_036594.1"/>
</dbReference>
<reference evidence="1" key="1">
    <citation type="submission" date="2017-08" db="EMBL/GenBank/DDBJ databases">
        <authorList>
            <consortium name="Urmite Genomes"/>
        </authorList>
    </citation>
    <scope>NUCLEOTIDE SEQUENCE [LARGE SCALE GENOMIC DNA]</scope>
    <source>
        <strain evidence="1">IHUMI-LCC2</strain>
    </source>
</reference>
<evidence type="ECO:0000313" key="2">
    <source>
        <dbReference type="Proteomes" id="UP000236316"/>
    </source>
</evidence>
<dbReference type="KEGG" id="vg:35382710"/>
<keyword evidence="2" id="KW-1185">Reference proteome</keyword>
<dbReference type="GeneID" id="35382710"/>
<organism evidence="1">
    <name type="scientific">Orpheovirus IHUMI-LCC2</name>
    <dbReference type="NCBI Taxonomy" id="2023057"/>
    <lineage>
        <taxon>Viruses</taxon>
        <taxon>Varidnaviria</taxon>
        <taxon>Bamfordvirae</taxon>
        <taxon>Nucleocytoviricota</taxon>
        <taxon>Megaviricetes</taxon>
        <taxon>Pimascovirales</taxon>
        <taxon>Ocovirineae</taxon>
        <taxon>Orpheoviridae</taxon>
        <taxon>Alphaorpheovirus</taxon>
        <taxon>Alphaorpheovirus massiliense</taxon>
    </lineage>
</organism>
<gene>
    <name evidence="1" type="ORF">ORPV_874</name>
</gene>